<dbReference type="AlphaFoldDB" id="A0A132PQ94"/>
<feature type="transmembrane region" description="Helical" evidence="1">
    <location>
        <begin position="50"/>
        <end position="69"/>
    </location>
</feature>
<keyword evidence="1" id="KW-0472">Membrane</keyword>
<keyword evidence="1" id="KW-1133">Transmembrane helix</keyword>
<keyword evidence="1" id="KW-0812">Transmembrane</keyword>
<keyword evidence="3" id="KW-1185">Reference proteome</keyword>
<reference evidence="2 3" key="1">
    <citation type="submission" date="2015-07" db="EMBL/GenBank/DDBJ databases">
        <title>A draft genome sequence of Mycobacterium wolinskyi.</title>
        <authorList>
            <person name="de Man T.J."/>
            <person name="Perry K.A."/>
            <person name="Coulliette A.D."/>
            <person name="Jensen B."/>
            <person name="Toney N.C."/>
            <person name="Limbago B.M."/>
            <person name="Noble-Wang J."/>
        </authorList>
    </citation>
    <scope>NUCLEOTIDE SEQUENCE [LARGE SCALE GENOMIC DNA]</scope>
    <source>
        <strain evidence="2 3">CDC_01</strain>
    </source>
</reference>
<evidence type="ECO:0000313" key="2">
    <source>
        <dbReference type="EMBL" id="KWX24508.1"/>
    </source>
</evidence>
<feature type="transmembrane region" description="Helical" evidence="1">
    <location>
        <begin position="20"/>
        <end position="38"/>
    </location>
</feature>
<comment type="caution">
    <text evidence="2">The sequence shown here is derived from an EMBL/GenBank/DDBJ whole genome shotgun (WGS) entry which is preliminary data.</text>
</comment>
<evidence type="ECO:0000256" key="1">
    <source>
        <dbReference type="SAM" id="Phobius"/>
    </source>
</evidence>
<accession>A0A132PQ94</accession>
<dbReference type="PATRIC" id="fig|59750.3.peg.6216"/>
<organism evidence="2 3">
    <name type="scientific">Mycolicibacterium wolinskyi</name>
    <dbReference type="NCBI Taxonomy" id="59750"/>
    <lineage>
        <taxon>Bacteria</taxon>
        <taxon>Bacillati</taxon>
        <taxon>Actinomycetota</taxon>
        <taxon>Actinomycetes</taxon>
        <taxon>Mycobacteriales</taxon>
        <taxon>Mycobacteriaceae</taxon>
        <taxon>Mycolicibacterium</taxon>
    </lineage>
</organism>
<name>A0A132PQ94_9MYCO</name>
<sequence length="74" mass="8412">MMSLLRRVLDHQLSVRQLTYVATTLAVPYLAVGVVWAFGRHEHLERLTGLDRFFSILGEIVAWPVLVIADVHLT</sequence>
<dbReference type="STRING" id="59750.AWC31_19400"/>
<proteinExistence type="predicted"/>
<dbReference type="Proteomes" id="UP000070612">
    <property type="component" value="Unassembled WGS sequence"/>
</dbReference>
<dbReference type="EMBL" id="LGTW01000005">
    <property type="protein sequence ID" value="KWX24508.1"/>
    <property type="molecule type" value="Genomic_DNA"/>
</dbReference>
<gene>
    <name evidence="2" type="ORF">AFM11_10885</name>
</gene>
<protein>
    <submittedName>
        <fullName evidence="2">Membrane protein</fullName>
    </submittedName>
</protein>
<evidence type="ECO:0000313" key="3">
    <source>
        <dbReference type="Proteomes" id="UP000070612"/>
    </source>
</evidence>